<protein>
    <submittedName>
        <fullName evidence="1">Uncharacterized protein</fullName>
    </submittedName>
</protein>
<evidence type="ECO:0000313" key="2">
    <source>
        <dbReference type="EMBL" id="CAF3733425.1"/>
    </source>
</evidence>
<comment type="caution">
    <text evidence="1">The sequence shown here is derived from an EMBL/GenBank/DDBJ whole genome shotgun (WGS) entry which is preliminary data.</text>
</comment>
<name>A0A8S2DRV5_9BILA</name>
<accession>A0A8S2DRV5</accession>
<dbReference type="Proteomes" id="UP000677228">
    <property type="component" value="Unassembled WGS sequence"/>
</dbReference>
<dbReference type="EMBL" id="CAJOBA010005115">
    <property type="protein sequence ID" value="CAF3733425.1"/>
    <property type="molecule type" value="Genomic_DNA"/>
</dbReference>
<dbReference type="EMBL" id="CAJNOK010005111">
    <property type="protein sequence ID" value="CAF0960578.1"/>
    <property type="molecule type" value="Genomic_DNA"/>
</dbReference>
<evidence type="ECO:0000313" key="1">
    <source>
        <dbReference type="EMBL" id="CAF0960578.1"/>
    </source>
</evidence>
<proteinExistence type="predicted"/>
<dbReference type="AlphaFoldDB" id="A0A8S2DRV5"/>
<evidence type="ECO:0000313" key="3">
    <source>
        <dbReference type="Proteomes" id="UP000677228"/>
    </source>
</evidence>
<gene>
    <name evidence="1" type="ORF">OVA965_LOCUS12614</name>
    <name evidence="2" type="ORF">TMI583_LOCUS12616</name>
</gene>
<organism evidence="1 3">
    <name type="scientific">Didymodactylos carnosus</name>
    <dbReference type="NCBI Taxonomy" id="1234261"/>
    <lineage>
        <taxon>Eukaryota</taxon>
        <taxon>Metazoa</taxon>
        <taxon>Spiralia</taxon>
        <taxon>Gnathifera</taxon>
        <taxon>Rotifera</taxon>
        <taxon>Eurotatoria</taxon>
        <taxon>Bdelloidea</taxon>
        <taxon>Philodinida</taxon>
        <taxon>Philodinidae</taxon>
        <taxon>Didymodactylos</taxon>
    </lineage>
</organism>
<feature type="non-terminal residue" evidence="1">
    <location>
        <position position="1"/>
    </location>
</feature>
<reference evidence="1" key="1">
    <citation type="submission" date="2021-02" db="EMBL/GenBank/DDBJ databases">
        <authorList>
            <person name="Nowell W R."/>
        </authorList>
    </citation>
    <scope>NUCLEOTIDE SEQUENCE</scope>
</reference>
<dbReference type="Proteomes" id="UP000682733">
    <property type="component" value="Unassembled WGS sequence"/>
</dbReference>
<sequence length="62" mass="7691">KQHNEWFDKCIDIIYPIIEWLRDYQIDNVNELIFDLQNKNDKSTSLIQLWYNEYSTTNTRLH</sequence>